<evidence type="ECO:0000256" key="2">
    <source>
        <dbReference type="ARBA" id="ARBA00005791"/>
    </source>
</evidence>
<dbReference type="PROSITE" id="PS51352">
    <property type="entry name" value="THIOREDOXIN_2"/>
    <property type="match status" value="1"/>
</dbReference>
<reference evidence="8 9" key="1">
    <citation type="submission" date="2019-09" db="EMBL/GenBank/DDBJ databases">
        <title>NBRP : Genome information of microbial organism related human and environment.</title>
        <authorList>
            <person name="Hattori M."/>
            <person name="Oshima K."/>
            <person name="Inaba H."/>
            <person name="Suda W."/>
            <person name="Sakamoto M."/>
            <person name="Iino T."/>
            <person name="Kitahara M."/>
            <person name="Oshida Y."/>
            <person name="Iida T."/>
            <person name="Kudo T."/>
            <person name="Itoh T."/>
            <person name="Ohkuma M."/>
        </authorList>
    </citation>
    <scope>NUCLEOTIDE SEQUENCE [LARGE SCALE GENOMIC DNA]</scope>
    <source>
        <strain evidence="8 9">Q-1</strain>
    </source>
</reference>
<dbReference type="PANTHER" id="PTHR13887">
    <property type="entry name" value="GLUTATHIONE S-TRANSFERASE KAPPA"/>
    <property type="match status" value="1"/>
</dbReference>
<evidence type="ECO:0000256" key="5">
    <source>
        <dbReference type="ARBA" id="ARBA00023157"/>
    </source>
</evidence>
<gene>
    <name evidence="8" type="ORF">JCM17846_11260</name>
</gene>
<evidence type="ECO:0000256" key="4">
    <source>
        <dbReference type="ARBA" id="ARBA00023002"/>
    </source>
</evidence>
<keyword evidence="6" id="KW-0676">Redox-active center</keyword>
<organism evidence="8 9">
    <name type="scientific">Iodidimonas nitroreducens</name>
    <dbReference type="NCBI Taxonomy" id="1236968"/>
    <lineage>
        <taxon>Bacteria</taxon>
        <taxon>Pseudomonadati</taxon>
        <taxon>Pseudomonadota</taxon>
        <taxon>Alphaproteobacteria</taxon>
        <taxon>Iodidimonadales</taxon>
        <taxon>Iodidimonadaceae</taxon>
        <taxon>Iodidimonas</taxon>
    </lineage>
</organism>
<dbReference type="InterPro" id="IPR036249">
    <property type="entry name" value="Thioredoxin-like_sf"/>
</dbReference>
<keyword evidence="4" id="KW-0560">Oxidoreductase</keyword>
<proteinExistence type="inferred from homology"/>
<name>A0A5A7N6S1_9PROT</name>
<dbReference type="Gene3D" id="3.40.30.10">
    <property type="entry name" value="Glutaredoxin"/>
    <property type="match status" value="1"/>
</dbReference>
<dbReference type="AlphaFoldDB" id="A0A5A7N6S1"/>
<evidence type="ECO:0000256" key="3">
    <source>
        <dbReference type="ARBA" id="ARBA00022729"/>
    </source>
</evidence>
<dbReference type="PANTHER" id="PTHR13887:SF14">
    <property type="entry name" value="DISULFIDE BOND FORMATION PROTEIN D"/>
    <property type="match status" value="1"/>
</dbReference>
<dbReference type="SUPFAM" id="SSF52833">
    <property type="entry name" value="Thioredoxin-like"/>
    <property type="match status" value="1"/>
</dbReference>
<dbReference type="RefSeq" id="WP_313979523.1">
    <property type="nucleotide sequence ID" value="NZ_BKCN01000004.1"/>
</dbReference>
<evidence type="ECO:0000259" key="7">
    <source>
        <dbReference type="PROSITE" id="PS51352"/>
    </source>
</evidence>
<evidence type="ECO:0000313" key="8">
    <source>
        <dbReference type="EMBL" id="GER03444.1"/>
    </source>
</evidence>
<keyword evidence="5" id="KW-1015">Disulfide bond</keyword>
<protein>
    <recommendedName>
        <fullName evidence="7">Thioredoxin domain-containing protein</fullName>
    </recommendedName>
</protein>
<sequence>MLIPPPSGHDAAVTVVEYYDYRCPFCRRAHPDMVRLLEEHGDNIRYVFKQFPVLDRDGENGVSHFAARAAIAASKQEVFPAFHEKLMTHEGSLNKGVILDFAEALKLDMGRFRSDMDDPALSAYFEQTINLARMIGISGTPTYVINGQVLAGAQGYDAILDLVEKTRN</sequence>
<keyword evidence="9" id="KW-1185">Reference proteome</keyword>
<dbReference type="Proteomes" id="UP000324996">
    <property type="component" value="Unassembled WGS sequence"/>
</dbReference>
<comment type="caution">
    <text evidence="8">The sequence shown here is derived from an EMBL/GenBank/DDBJ whole genome shotgun (WGS) entry which is preliminary data.</text>
</comment>
<dbReference type="Pfam" id="PF13462">
    <property type="entry name" value="Thioredoxin_4"/>
    <property type="match status" value="1"/>
</dbReference>
<dbReference type="InterPro" id="IPR012336">
    <property type="entry name" value="Thioredoxin-like_fold"/>
</dbReference>
<evidence type="ECO:0000256" key="1">
    <source>
        <dbReference type="ARBA" id="ARBA00003565"/>
    </source>
</evidence>
<keyword evidence="3" id="KW-0732">Signal</keyword>
<evidence type="ECO:0000313" key="9">
    <source>
        <dbReference type="Proteomes" id="UP000324996"/>
    </source>
</evidence>
<dbReference type="GO" id="GO:0016491">
    <property type="term" value="F:oxidoreductase activity"/>
    <property type="evidence" value="ECO:0007669"/>
    <property type="project" value="UniProtKB-KW"/>
</dbReference>
<dbReference type="InterPro" id="IPR013766">
    <property type="entry name" value="Thioredoxin_domain"/>
</dbReference>
<accession>A0A5A7N6S1</accession>
<evidence type="ECO:0000256" key="6">
    <source>
        <dbReference type="ARBA" id="ARBA00023284"/>
    </source>
</evidence>
<feature type="domain" description="Thioredoxin" evidence="7">
    <location>
        <begin position="1"/>
        <end position="168"/>
    </location>
</feature>
<comment type="similarity">
    <text evidence="2">Belongs to the thioredoxin family. DsbA subfamily.</text>
</comment>
<comment type="function">
    <text evidence="1">May be required for disulfide bond formation in some proteins.</text>
</comment>
<dbReference type="EMBL" id="BKCN01000004">
    <property type="protein sequence ID" value="GER03444.1"/>
    <property type="molecule type" value="Genomic_DNA"/>
</dbReference>